<keyword evidence="1" id="KW-0732">Signal</keyword>
<sequence length="109" mass="12031">MLHRTVVLVAVLSLQLLFLNAQSPEAESKRPLCMPNEVYAHCGNKCLEPKCDQTACGACIEKCNPGCYCTHGYARNQEGTCVPYTRDLKCPKPTIITGCTTIVRCIYFA</sequence>
<dbReference type="SUPFAM" id="SSF57567">
    <property type="entry name" value="Serine protease inhibitors"/>
    <property type="match status" value="1"/>
</dbReference>
<dbReference type="InterPro" id="IPR002919">
    <property type="entry name" value="TIL_dom"/>
</dbReference>
<feature type="chain" id="PRO_5021261715" evidence="1">
    <location>
        <begin position="22"/>
        <end position="109"/>
    </location>
</feature>
<organism evidence="3">
    <name type="scientific">Anopheles funestus</name>
    <name type="common">African malaria mosquito</name>
    <dbReference type="NCBI Taxonomy" id="62324"/>
    <lineage>
        <taxon>Eukaryota</taxon>
        <taxon>Metazoa</taxon>
        <taxon>Ecdysozoa</taxon>
        <taxon>Arthropoda</taxon>
        <taxon>Hexapoda</taxon>
        <taxon>Insecta</taxon>
        <taxon>Pterygota</taxon>
        <taxon>Neoptera</taxon>
        <taxon>Endopterygota</taxon>
        <taxon>Diptera</taxon>
        <taxon>Nematocera</taxon>
        <taxon>Culicoidea</taxon>
        <taxon>Culicidae</taxon>
        <taxon>Anophelinae</taxon>
        <taxon>Anopheles</taxon>
    </lineage>
</organism>
<name>A0A4Y0BRG8_ANOFN</name>
<dbReference type="Pfam" id="PF01826">
    <property type="entry name" value="TIL"/>
    <property type="match status" value="1"/>
</dbReference>
<feature type="signal peptide" evidence="1">
    <location>
        <begin position="1"/>
        <end position="21"/>
    </location>
</feature>
<evidence type="ECO:0000256" key="1">
    <source>
        <dbReference type="SAM" id="SignalP"/>
    </source>
</evidence>
<evidence type="ECO:0000259" key="2">
    <source>
        <dbReference type="Pfam" id="PF01826"/>
    </source>
</evidence>
<accession>A0A4Y0BRG8</accession>
<dbReference type="CDD" id="cd19941">
    <property type="entry name" value="TIL"/>
    <property type="match status" value="1"/>
</dbReference>
<dbReference type="Gene3D" id="2.10.25.10">
    <property type="entry name" value="Laminin"/>
    <property type="match status" value="1"/>
</dbReference>
<proteinExistence type="predicted"/>
<feature type="domain" description="TIL" evidence="2">
    <location>
        <begin position="33"/>
        <end position="84"/>
    </location>
</feature>
<evidence type="ECO:0000313" key="3">
    <source>
        <dbReference type="EnsemblMetazoa" id="AFUN022116-PA"/>
    </source>
</evidence>
<dbReference type="VEuPathDB" id="VectorBase:AFUN022116"/>
<reference evidence="3" key="1">
    <citation type="submission" date="2020-05" db="UniProtKB">
        <authorList>
            <consortium name="EnsemblMetazoa"/>
        </authorList>
    </citation>
    <scope>IDENTIFICATION</scope>
    <source>
        <strain evidence="3">FUMOZ</strain>
    </source>
</reference>
<dbReference type="InterPro" id="IPR036084">
    <property type="entry name" value="Ser_inhib-like_sf"/>
</dbReference>
<dbReference type="EnsemblMetazoa" id="AFUN022116-RA">
    <property type="protein sequence ID" value="AFUN022116-PA"/>
    <property type="gene ID" value="AFUN022116"/>
</dbReference>
<dbReference type="AlphaFoldDB" id="A0A4Y0BRG8"/>
<protein>
    <submittedName>
        <fullName evidence="3">TIL domain-containing protein</fullName>
    </submittedName>
</protein>